<evidence type="ECO:0000313" key="1">
    <source>
        <dbReference type="EMBL" id="KAK5782005.1"/>
    </source>
</evidence>
<dbReference type="AlphaFoldDB" id="A0AAN7WP79"/>
<name>A0AAN7WP79_9SACH</name>
<dbReference type="Proteomes" id="UP001306508">
    <property type="component" value="Unassembled WGS sequence"/>
</dbReference>
<reference evidence="2" key="1">
    <citation type="submission" date="2023-07" db="EMBL/GenBank/DDBJ databases">
        <title>A draft genome of Kazachstania heterogenica Y-27499.</title>
        <authorList>
            <person name="Donic C."/>
            <person name="Kralova J.S."/>
            <person name="Fidel L."/>
            <person name="Ben-Dor S."/>
            <person name="Jung S."/>
        </authorList>
    </citation>
    <scope>NUCLEOTIDE SEQUENCE [LARGE SCALE GENOMIC DNA]</scope>
    <source>
        <strain evidence="2">Y27499</strain>
    </source>
</reference>
<accession>A0AAN7WP79</accession>
<sequence length="68" mass="7232">MALTNSRPLNLLDNGENDILHNSTSPIFQFSMTPSLAGSMTSNSPNNSTTPSSAFVVAIATQYNISNQ</sequence>
<dbReference type="EMBL" id="JAWIZZ010000022">
    <property type="protein sequence ID" value="KAK5782005.1"/>
    <property type="molecule type" value="Genomic_DNA"/>
</dbReference>
<gene>
    <name evidence="1" type="ORF">RI543_000491</name>
</gene>
<keyword evidence="2" id="KW-1185">Reference proteome</keyword>
<comment type="caution">
    <text evidence="1">The sequence shown here is derived from an EMBL/GenBank/DDBJ whole genome shotgun (WGS) entry which is preliminary data.</text>
</comment>
<evidence type="ECO:0000313" key="2">
    <source>
        <dbReference type="Proteomes" id="UP001306508"/>
    </source>
</evidence>
<organism evidence="1 2">
    <name type="scientific">Arxiozyma heterogenica</name>
    <dbReference type="NCBI Taxonomy" id="278026"/>
    <lineage>
        <taxon>Eukaryota</taxon>
        <taxon>Fungi</taxon>
        <taxon>Dikarya</taxon>
        <taxon>Ascomycota</taxon>
        <taxon>Saccharomycotina</taxon>
        <taxon>Saccharomycetes</taxon>
        <taxon>Saccharomycetales</taxon>
        <taxon>Saccharomycetaceae</taxon>
        <taxon>Arxiozyma</taxon>
    </lineage>
</organism>
<proteinExistence type="predicted"/>
<protein>
    <submittedName>
        <fullName evidence="1">Uncharacterized protein</fullName>
    </submittedName>
</protein>